<keyword evidence="2" id="KW-0964">Secreted</keyword>
<accession>B4JFS8</accession>
<organism evidence="6">
    <name type="scientific">Drosophila grimshawi</name>
    <name type="common">Hawaiian fruit fly</name>
    <name type="synonym">Idiomyia grimshawi</name>
    <dbReference type="NCBI Taxonomy" id="7222"/>
    <lineage>
        <taxon>Eukaryota</taxon>
        <taxon>Metazoa</taxon>
        <taxon>Ecdysozoa</taxon>
        <taxon>Arthropoda</taxon>
        <taxon>Hexapoda</taxon>
        <taxon>Insecta</taxon>
        <taxon>Pterygota</taxon>
        <taxon>Neoptera</taxon>
        <taxon>Endopterygota</taxon>
        <taxon>Diptera</taxon>
        <taxon>Brachycera</taxon>
        <taxon>Muscomorpha</taxon>
        <taxon>Ephydroidea</taxon>
        <taxon>Drosophilidae</taxon>
        <taxon>Drosophila</taxon>
        <taxon>Hawaiian Drosophila</taxon>
    </lineage>
</organism>
<evidence type="ECO:0000256" key="1">
    <source>
        <dbReference type="ARBA" id="ARBA00004613"/>
    </source>
</evidence>
<name>B4JFS8_DROGR</name>
<dbReference type="EMBL" id="CH916369">
    <property type="protein sequence ID" value="EDV93559.1"/>
    <property type="molecule type" value="Genomic_DNA"/>
</dbReference>
<feature type="domain" description="SCP" evidence="4">
    <location>
        <begin position="87"/>
        <end position="218"/>
    </location>
</feature>
<dbReference type="KEGG" id="dgr:6563652"/>
<feature type="chain" id="PRO_5002809060" evidence="3">
    <location>
        <begin position="18"/>
        <end position="275"/>
    </location>
</feature>
<dbReference type="OMA" id="DNRYCTS"/>
<evidence type="ECO:0000313" key="6">
    <source>
        <dbReference type="Proteomes" id="UP000001070"/>
    </source>
</evidence>
<protein>
    <submittedName>
        <fullName evidence="5">GH18213</fullName>
    </submittedName>
</protein>
<dbReference type="HOGENOM" id="CLU_035730_7_0_1"/>
<evidence type="ECO:0000313" key="5">
    <source>
        <dbReference type="EMBL" id="EDV93559.1"/>
    </source>
</evidence>
<dbReference type="OrthoDB" id="43654at2759"/>
<dbReference type="Proteomes" id="UP000001070">
    <property type="component" value="Unassembled WGS sequence"/>
</dbReference>
<dbReference type="PhylomeDB" id="B4JFS8"/>
<keyword evidence="3" id="KW-0732">Signal</keyword>
<proteinExistence type="predicted"/>
<dbReference type="InParanoid" id="B4JFS8"/>
<dbReference type="InterPro" id="IPR035940">
    <property type="entry name" value="CAP_sf"/>
</dbReference>
<dbReference type="SUPFAM" id="SSF55797">
    <property type="entry name" value="PR-1-like"/>
    <property type="match status" value="1"/>
</dbReference>
<sequence length="275" mass="31927">MEANQLLLLFLLGFVLCLKCLDTRKSDDRYCDMSPCYATNLACKNNVSLKDCFRQTKLLREDEYKDLIENIFNTLRNNVASGKVYRNLRPAAQMVKMSWNSELAYFARLDVRRCTLLPRPCMCSPDFYRVGSLADIYGYPNDNSTLSIHTTIRRITSSWMSEVRSITPSNRRHLPPKDEVNEIIFSTTLLLIEHNSQFGCAVLRYASGLYRYLTLSCAFGTDNEEGKRLYRWGLRPGIRCRYRDAKYTNLCAAGEKYQHSLAYRKMDSVKLSKRF</sequence>
<dbReference type="SMR" id="B4JFS8"/>
<gene>
    <name evidence="5" type="primary">Dgri\GH18213</name>
    <name evidence="5" type="ORF">Dgri_GH18213</name>
</gene>
<evidence type="ECO:0000256" key="3">
    <source>
        <dbReference type="SAM" id="SignalP"/>
    </source>
</evidence>
<dbReference type="Gene3D" id="3.40.33.10">
    <property type="entry name" value="CAP"/>
    <property type="match status" value="1"/>
</dbReference>
<dbReference type="eggNOG" id="KOG3017">
    <property type="taxonomic scope" value="Eukaryota"/>
</dbReference>
<reference evidence="5 6" key="1">
    <citation type="journal article" date="2007" name="Nature">
        <title>Evolution of genes and genomes on the Drosophila phylogeny.</title>
        <authorList>
            <consortium name="Drosophila 12 Genomes Consortium"/>
            <person name="Clark A.G."/>
            <person name="Eisen M.B."/>
            <person name="Smith D.R."/>
            <person name="Bergman C.M."/>
            <person name="Oliver B."/>
            <person name="Markow T.A."/>
            <person name="Kaufman T.C."/>
            <person name="Kellis M."/>
            <person name="Gelbart W."/>
            <person name="Iyer V.N."/>
            <person name="Pollard D.A."/>
            <person name="Sackton T.B."/>
            <person name="Larracuente A.M."/>
            <person name="Singh N.D."/>
            <person name="Abad J.P."/>
            <person name="Abt D.N."/>
            <person name="Adryan B."/>
            <person name="Aguade M."/>
            <person name="Akashi H."/>
            <person name="Anderson W.W."/>
            <person name="Aquadro C.F."/>
            <person name="Ardell D.H."/>
            <person name="Arguello R."/>
            <person name="Artieri C.G."/>
            <person name="Barbash D.A."/>
            <person name="Barker D."/>
            <person name="Barsanti P."/>
            <person name="Batterham P."/>
            <person name="Batzoglou S."/>
            <person name="Begun D."/>
            <person name="Bhutkar A."/>
            <person name="Blanco E."/>
            <person name="Bosak S.A."/>
            <person name="Bradley R.K."/>
            <person name="Brand A.D."/>
            <person name="Brent M.R."/>
            <person name="Brooks A.N."/>
            <person name="Brown R.H."/>
            <person name="Butlin R.K."/>
            <person name="Caggese C."/>
            <person name="Calvi B.R."/>
            <person name="Bernardo de Carvalho A."/>
            <person name="Caspi A."/>
            <person name="Castrezana S."/>
            <person name="Celniker S.E."/>
            <person name="Chang J.L."/>
            <person name="Chapple C."/>
            <person name="Chatterji S."/>
            <person name="Chinwalla A."/>
            <person name="Civetta A."/>
            <person name="Clifton S.W."/>
            <person name="Comeron J.M."/>
            <person name="Costello J.C."/>
            <person name="Coyne J.A."/>
            <person name="Daub J."/>
            <person name="David R.G."/>
            <person name="Delcher A.L."/>
            <person name="Delehaunty K."/>
            <person name="Do C.B."/>
            <person name="Ebling H."/>
            <person name="Edwards K."/>
            <person name="Eickbush T."/>
            <person name="Evans J.D."/>
            <person name="Filipski A."/>
            <person name="Findeiss S."/>
            <person name="Freyhult E."/>
            <person name="Fulton L."/>
            <person name="Fulton R."/>
            <person name="Garcia A.C."/>
            <person name="Gardiner A."/>
            <person name="Garfield D.A."/>
            <person name="Garvin B.E."/>
            <person name="Gibson G."/>
            <person name="Gilbert D."/>
            <person name="Gnerre S."/>
            <person name="Godfrey J."/>
            <person name="Good R."/>
            <person name="Gotea V."/>
            <person name="Gravely B."/>
            <person name="Greenberg A.J."/>
            <person name="Griffiths-Jones S."/>
            <person name="Gross S."/>
            <person name="Guigo R."/>
            <person name="Gustafson E.A."/>
            <person name="Haerty W."/>
            <person name="Hahn M.W."/>
            <person name="Halligan D.L."/>
            <person name="Halpern A.L."/>
            <person name="Halter G.M."/>
            <person name="Han M.V."/>
            <person name="Heger A."/>
            <person name="Hillier L."/>
            <person name="Hinrichs A.S."/>
            <person name="Holmes I."/>
            <person name="Hoskins R.A."/>
            <person name="Hubisz M.J."/>
            <person name="Hultmark D."/>
            <person name="Huntley M.A."/>
            <person name="Jaffe D.B."/>
            <person name="Jagadeeshan S."/>
            <person name="Jeck W.R."/>
            <person name="Johnson J."/>
            <person name="Jones C.D."/>
            <person name="Jordan W.C."/>
            <person name="Karpen G.H."/>
            <person name="Kataoka E."/>
            <person name="Keightley P.D."/>
            <person name="Kheradpour P."/>
            <person name="Kirkness E.F."/>
            <person name="Koerich L.B."/>
            <person name="Kristiansen K."/>
            <person name="Kudrna D."/>
            <person name="Kulathinal R.J."/>
            <person name="Kumar S."/>
            <person name="Kwok R."/>
            <person name="Lander E."/>
            <person name="Langley C.H."/>
            <person name="Lapoint R."/>
            <person name="Lazzaro B.P."/>
            <person name="Lee S.J."/>
            <person name="Levesque L."/>
            <person name="Li R."/>
            <person name="Lin C.F."/>
            <person name="Lin M.F."/>
            <person name="Lindblad-Toh K."/>
            <person name="Llopart A."/>
            <person name="Long M."/>
            <person name="Low L."/>
            <person name="Lozovsky E."/>
            <person name="Lu J."/>
            <person name="Luo M."/>
            <person name="Machado C.A."/>
            <person name="Makalowski W."/>
            <person name="Marzo M."/>
            <person name="Matsuda M."/>
            <person name="Matzkin L."/>
            <person name="McAllister B."/>
            <person name="McBride C.S."/>
            <person name="McKernan B."/>
            <person name="McKernan K."/>
            <person name="Mendez-Lago M."/>
            <person name="Minx P."/>
            <person name="Mollenhauer M.U."/>
            <person name="Montooth K."/>
            <person name="Mount S.M."/>
            <person name="Mu X."/>
            <person name="Myers E."/>
            <person name="Negre B."/>
            <person name="Newfeld S."/>
            <person name="Nielsen R."/>
            <person name="Noor M.A."/>
            <person name="O'Grady P."/>
            <person name="Pachter L."/>
            <person name="Papaceit M."/>
            <person name="Parisi M.J."/>
            <person name="Parisi M."/>
            <person name="Parts L."/>
            <person name="Pedersen J.S."/>
            <person name="Pesole G."/>
            <person name="Phillippy A.M."/>
            <person name="Ponting C.P."/>
            <person name="Pop M."/>
            <person name="Porcelli D."/>
            <person name="Powell J.R."/>
            <person name="Prohaska S."/>
            <person name="Pruitt K."/>
            <person name="Puig M."/>
            <person name="Quesneville H."/>
            <person name="Ram K.R."/>
            <person name="Rand D."/>
            <person name="Rasmussen M.D."/>
            <person name="Reed L.K."/>
            <person name="Reenan R."/>
            <person name="Reily A."/>
            <person name="Remington K.A."/>
            <person name="Rieger T.T."/>
            <person name="Ritchie M.G."/>
            <person name="Robin C."/>
            <person name="Rogers Y.H."/>
            <person name="Rohde C."/>
            <person name="Rozas J."/>
            <person name="Rubenfield M.J."/>
            <person name="Ruiz A."/>
            <person name="Russo S."/>
            <person name="Salzberg S.L."/>
            <person name="Sanchez-Gracia A."/>
            <person name="Saranga D.J."/>
            <person name="Sato H."/>
            <person name="Schaeffer S.W."/>
            <person name="Schatz M.C."/>
            <person name="Schlenke T."/>
            <person name="Schwartz R."/>
            <person name="Segarra C."/>
            <person name="Singh R.S."/>
            <person name="Sirot L."/>
            <person name="Sirota M."/>
            <person name="Sisneros N.B."/>
            <person name="Smith C.D."/>
            <person name="Smith T.F."/>
            <person name="Spieth J."/>
            <person name="Stage D.E."/>
            <person name="Stark A."/>
            <person name="Stephan W."/>
            <person name="Strausberg R.L."/>
            <person name="Strempel S."/>
            <person name="Sturgill D."/>
            <person name="Sutton G."/>
            <person name="Sutton G.G."/>
            <person name="Tao W."/>
            <person name="Teichmann S."/>
            <person name="Tobari Y.N."/>
            <person name="Tomimura Y."/>
            <person name="Tsolas J.M."/>
            <person name="Valente V.L."/>
            <person name="Venter E."/>
            <person name="Venter J.C."/>
            <person name="Vicario S."/>
            <person name="Vieira F.G."/>
            <person name="Vilella A.J."/>
            <person name="Villasante A."/>
            <person name="Walenz B."/>
            <person name="Wang J."/>
            <person name="Wasserman M."/>
            <person name="Watts T."/>
            <person name="Wilson D."/>
            <person name="Wilson R.K."/>
            <person name="Wing R.A."/>
            <person name="Wolfner M.F."/>
            <person name="Wong A."/>
            <person name="Wong G.K."/>
            <person name="Wu C.I."/>
            <person name="Wu G."/>
            <person name="Yamamoto D."/>
            <person name="Yang H.P."/>
            <person name="Yang S.P."/>
            <person name="Yorke J.A."/>
            <person name="Yoshida K."/>
            <person name="Zdobnov E."/>
            <person name="Zhang P."/>
            <person name="Zhang Y."/>
            <person name="Zimin A.V."/>
            <person name="Baldwin J."/>
            <person name="Abdouelleil A."/>
            <person name="Abdulkadir J."/>
            <person name="Abebe A."/>
            <person name="Abera B."/>
            <person name="Abreu J."/>
            <person name="Acer S.C."/>
            <person name="Aftuck L."/>
            <person name="Alexander A."/>
            <person name="An P."/>
            <person name="Anderson E."/>
            <person name="Anderson S."/>
            <person name="Arachi H."/>
            <person name="Azer M."/>
            <person name="Bachantsang P."/>
            <person name="Barry A."/>
            <person name="Bayul T."/>
            <person name="Berlin A."/>
            <person name="Bessette D."/>
            <person name="Bloom T."/>
            <person name="Blye J."/>
            <person name="Boguslavskiy L."/>
            <person name="Bonnet C."/>
            <person name="Boukhgalter B."/>
            <person name="Bourzgui I."/>
            <person name="Brown A."/>
            <person name="Cahill P."/>
            <person name="Channer S."/>
            <person name="Cheshatsang Y."/>
            <person name="Chuda L."/>
            <person name="Citroen M."/>
            <person name="Collymore A."/>
            <person name="Cooke P."/>
            <person name="Costello M."/>
            <person name="D'Aco K."/>
            <person name="Daza R."/>
            <person name="De Haan G."/>
            <person name="DeGray S."/>
            <person name="DeMaso C."/>
            <person name="Dhargay N."/>
            <person name="Dooley K."/>
            <person name="Dooley E."/>
            <person name="Doricent M."/>
            <person name="Dorje P."/>
            <person name="Dorjee K."/>
            <person name="Dupes A."/>
            <person name="Elong R."/>
            <person name="Falk J."/>
            <person name="Farina A."/>
            <person name="Faro S."/>
            <person name="Ferguson D."/>
            <person name="Fisher S."/>
            <person name="Foley C.D."/>
            <person name="Franke A."/>
            <person name="Friedrich D."/>
            <person name="Gadbois L."/>
            <person name="Gearin G."/>
            <person name="Gearin C.R."/>
            <person name="Giannoukos G."/>
            <person name="Goode T."/>
            <person name="Graham J."/>
            <person name="Grandbois E."/>
            <person name="Grewal S."/>
            <person name="Gyaltsen K."/>
            <person name="Hafez N."/>
            <person name="Hagos B."/>
            <person name="Hall J."/>
            <person name="Henson C."/>
            <person name="Hollinger A."/>
            <person name="Honan T."/>
            <person name="Huard M.D."/>
            <person name="Hughes L."/>
            <person name="Hurhula B."/>
            <person name="Husby M.E."/>
            <person name="Kamat A."/>
            <person name="Kanga B."/>
            <person name="Kashin S."/>
            <person name="Khazanovich D."/>
            <person name="Kisner P."/>
            <person name="Lance K."/>
            <person name="Lara M."/>
            <person name="Lee W."/>
            <person name="Lennon N."/>
            <person name="Letendre F."/>
            <person name="LeVine R."/>
            <person name="Lipovsky A."/>
            <person name="Liu X."/>
            <person name="Liu J."/>
            <person name="Liu S."/>
            <person name="Lokyitsang T."/>
            <person name="Lokyitsang Y."/>
            <person name="Lubonja R."/>
            <person name="Lui A."/>
            <person name="MacDonald P."/>
            <person name="Magnisalis V."/>
            <person name="Maru K."/>
            <person name="Matthews C."/>
            <person name="McCusker W."/>
            <person name="McDonough S."/>
            <person name="Mehta T."/>
            <person name="Meldrim J."/>
            <person name="Meneus L."/>
            <person name="Mihai O."/>
            <person name="Mihalev A."/>
            <person name="Mihova T."/>
            <person name="Mittelman R."/>
            <person name="Mlenga V."/>
            <person name="Montmayeur A."/>
            <person name="Mulrain L."/>
            <person name="Navidi A."/>
            <person name="Naylor J."/>
            <person name="Negash T."/>
            <person name="Nguyen T."/>
            <person name="Nguyen N."/>
            <person name="Nicol R."/>
            <person name="Norbu C."/>
            <person name="Norbu N."/>
            <person name="Novod N."/>
            <person name="O'Neill B."/>
            <person name="Osman S."/>
            <person name="Markiewicz E."/>
            <person name="Oyono O.L."/>
            <person name="Patti C."/>
            <person name="Phunkhang P."/>
            <person name="Pierre F."/>
            <person name="Priest M."/>
            <person name="Raghuraman S."/>
            <person name="Rege F."/>
            <person name="Reyes R."/>
            <person name="Rise C."/>
            <person name="Rogov P."/>
            <person name="Ross K."/>
            <person name="Ryan E."/>
            <person name="Settipalli S."/>
            <person name="Shea T."/>
            <person name="Sherpa N."/>
            <person name="Shi L."/>
            <person name="Shih D."/>
            <person name="Sparrow T."/>
            <person name="Spaulding J."/>
            <person name="Stalker J."/>
            <person name="Stange-Thomann N."/>
            <person name="Stavropoulos S."/>
            <person name="Stone C."/>
            <person name="Strader C."/>
            <person name="Tesfaye S."/>
            <person name="Thomson T."/>
            <person name="Thoulutsang Y."/>
            <person name="Thoulutsang D."/>
            <person name="Topham K."/>
            <person name="Topping I."/>
            <person name="Tsamla T."/>
            <person name="Vassiliev H."/>
            <person name="Vo A."/>
            <person name="Wangchuk T."/>
            <person name="Wangdi T."/>
            <person name="Weiand M."/>
            <person name="Wilkinson J."/>
            <person name="Wilson A."/>
            <person name="Yadav S."/>
            <person name="Young G."/>
            <person name="Yu Q."/>
            <person name="Zembek L."/>
            <person name="Zhong D."/>
            <person name="Zimmer A."/>
            <person name="Zwirko Z."/>
            <person name="Jaffe D.B."/>
            <person name="Alvarez P."/>
            <person name="Brockman W."/>
            <person name="Butler J."/>
            <person name="Chin C."/>
            <person name="Gnerre S."/>
            <person name="Grabherr M."/>
            <person name="Kleber M."/>
            <person name="Mauceli E."/>
            <person name="MacCallum I."/>
        </authorList>
    </citation>
    <scope>NUCLEOTIDE SEQUENCE [LARGE SCALE GENOMIC DNA]</scope>
    <source>
        <strain evidence="6">Tucson 15287-2541.00</strain>
    </source>
</reference>
<dbReference type="Pfam" id="PF00188">
    <property type="entry name" value="CAP"/>
    <property type="match status" value="1"/>
</dbReference>
<keyword evidence="6" id="KW-1185">Reference proteome</keyword>
<dbReference type="AlphaFoldDB" id="B4JFS8"/>
<comment type="subcellular location">
    <subcellularLocation>
        <location evidence="1">Secreted</location>
    </subcellularLocation>
</comment>
<dbReference type="GO" id="GO:0005576">
    <property type="term" value="C:extracellular region"/>
    <property type="evidence" value="ECO:0007669"/>
    <property type="project" value="UniProtKB-SubCell"/>
</dbReference>
<dbReference type="CDD" id="cd05380">
    <property type="entry name" value="CAP_euk"/>
    <property type="match status" value="1"/>
</dbReference>
<dbReference type="InterPro" id="IPR014044">
    <property type="entry name" value="CAP_dom"/>
</dbReference>
<evidence type="ECO:0000259" key="4">
    <source>
        <dbReference type="Pfam" id="PF00188"/>
    </source>
</evidence>
<feature type="signal peptide" evidence="3">
    <location>
        <begin position="1"/>
        <end position="17"/>
    </location>
</feature>
<evidence type="ECO:0000256" key="2">
    <source>
        <dbReference type="ARBA" id="ARBA00022525"/>
    </source>
</evidence>